<evidence type="ECO:0000313" key="3">
    <source>
        <dbReference type="Proteomes" id="UP000198702"/>
    </source>
</evidence>
<evidence type="ECO:0000313" key="2">
    <source>
        <dbReference type="EMBL" id="SFI61491.1"/>
    </source>
</evidence>
<feature type="domain" description="VOC" evidence="1">
    <location>
        <begin position="135"/>
        <end position="249"/>
    </location>
</feature>
<feature type="domain" description="VOC" evidence="1">
    <location>
        <begin position="9"/>
        <end position="120"/>
    </location>
</feature>
<reference evidence="2 3" key="1">
    <citation type="submission" date="2016-10" db="EMBL/GenBank/DDBJ databases">
        <authorList>
            <person name="Varghese N."/>
            <person name="Submissions S."/>
        </authorList>
    </citation>
    <scope>NUCLEOTIDE SEQUENCE [LARGE SCALE GENOMIC DNA]</scope>
    <source>
        <strain evidence="2 3">UNC380MFSha3.1</strain>
    </source>
</reference>
<protein>
    <submittedName>
        <fullName evidence="2">Catechol-2,3-dioxygenase</fullName>
    </submittedName>
</protein>
<dbReference type="AlphaFoldDB" id="A0A7Z7CYM3"/>
<keyword evidence="2" id="KW-0560">Oxidoreductase</keyword>
<keyword evidence="2" id="KW-0223">Dioxygenase</keyword>
<dbReference type="EMBL" id="FOQZ01000003">
    <property type="protein sequence ID" value="SFI61491.1"/>
    <property type="molecule type" value="Genomic_DNA"/>
</dbReference>
<evidence type="ECO:0000259" key="1">
    <source>
        <dbReference type="PROSITE" id="PS51819"/>
    </source>
</evidence>
<dbReference type="PROSITE" id="PS51819">
    <property type="entry name" value="VOC"/>
    <property type="match status" value="2"/>
</dbReference>
<dbReference type="InterPro" id="IPR004360">
    <property type="entry name" value="Glyas_Fos-R_dOase_dom"/>
</dbReference>
<proteinExistence type="predicted"/>
<sequence length="295" mass="32579">MPATGTITEMGYVALRTRDLSASITHATNILGLRLNDDGSKKAFLAAQDVHHELVYTESDSDGVDHFGLVAGNADELAAIREKVARGGWSIVSEEPIEDFIERGFAFVGPEGYTWHVYLPIARHDFKSGSVGPDRFGHINIKAVDSIGMRDFLINVFDFRLSEQIGDDTAFFLRCNSDHHGVAVMKAPAAGLHHYAFQTQSIIDIGRLGDRLARSGSRLAWGPVRHGAGSNIAGYYSDPSGGIVELYTDLEQIFDRDRQAVRWAEDDLYWVNQWDGHVPWPLMEAGLPVLGRQGQ</sequence>
<dbReference type="Gene3D" id="3.10.180.10">
    <property type="entry name" value="2,3-Dihydroxybiphenyl 1,2-Dioxygenase, domain 1"/>
    <property type="match status" value="2"/>
</dbReference>
<dbReference type="SUPFAM" id="SSF54593">
    <property type="entry name" value="Glyoxalase/Bleomycin resistance protein/Dihydroxybiphenyl dioxygenase"/>
    <property type="match status" value="1"/>
</dbReference>
<dbReference type="InterPro" id="IPR037523">
    <property type="entry name" value="VOC_core"/>
</dbReference>
<dbReference type="InterPro" id="IPR029068">
    <property type="entry name" value="Glyas_Bleomycin-R_OHBP_Dase"/>
</dbReference>
<accession>A0A7Z7CYM3</accession>
<dbReference type="GO" id="GO:0051213">
    <property type="term" value="F:dioxygenase activity"/>
    <property type="evidence" value="ECO:0007669"/>
    <property type="project" value="UniProtKB-KW"/>
</dbReference>
<dbReference type="Pfam" id="PF00903">
    <property type="entry name" value="Glyoxalase"/>
    <property type="match status" value="2"/>
</dbReference>
<organism evidence="2 3">
    <name type="scientific">Microbacterium saccharophilum</name>
    <dbReference type="NCBI Taxonomy" id="1213358"/>
    <lineage>
        <taxon>Bacteria</taxon>
        <taxon>Bacillati</taxon>
        <taxon>Actinomycetota</taxon>
        <taxon>Actinomycetes</taxon>
        <taxon>Micrococcales</taxon>
        <taxon>Microbacteriaceae</taxon>
        <taxon>Microbacterium</taxon>
    </lineage>
</organism>
<dbReference type="CDD" id="cd08343">
    <property type="entry name" value="ED_TypeI_classII_C"/>
    <property type="match status" value="1"/>
</dbReference>
<comment type="caution">
    <text evidence="2">The sequence shown here is derived from an EMBL/GenBank/DDBJ whole genome shotgun (WGS) entry which is preliminary data.</text>
</comment>
<name>A0A7Z7CYM3_9MICO</name>
<dbReference type="Proteomes" id="UP000198702">
    <property type="component" value="Unassembled WGS sequence"/>
</dbReference>
<gene>
    <name evidence="2" type="ORF">SAMN04487751_2398</name>
</gene>